<dbReference type="AlphaFoldDB" id="A0A3M6ZF20"/>
<evidence type="ECO:0000256" key="14">
    <source>
        <dbReference type="ARBA" id="ARBA00048679"/>
    </source>
</evidence>
<evidence type="ECO:0000256" key="6">
    <source>
        <dbReference type="ARBA" id="ARBA00022527"/>
    </source>
</evidence>
<sequence length="388" mass="44335">MAVQPRTFPSDGFPLLPTDTKFEEERLLGYKAEEYYPVHLGEVFKSRYQVLIIFYSQDELLALKVCIIGLRQSQEEAISHYIKSIDAEHHPGKAHLRVALEDFKVEGPFGLHQCLVFPCLGTSLTNLRDLFDDGALDKTLLQKYLLVILTALDFMHQTGIIHTDLSPNNLLVGANETAISKVEQAELAEPSPRKVLADRTIHLSYEVPTTYNPPVITDFGAARLGDPGQKYSGDVMPGVFRAPEVIAGMEWDSQIDIWSVGVMIWNLLEDGNLFQPFKDGQLDDEVHFAQMISLMGPPPKQFLERSDRWLKYWDAEDEDFLRNWIAATPIPEQTLETREMRLTGKDREVLLALVRKILRWLPEERPSAEDLYEDEFILQFMKEIKSSV</sequence>
<feature type="domain" description="Protein kinase" evidence="15">
    <location>
        <begin position="29"/>
        <end position="377"/>
    </location>
</feature>
<dbReference type="InterPro" id="IPR000719">
    <property type="entry name" value="Prot_kinase_dom"/>
</dbReference>
<evidence type="ECO:0000256" key="10">
    <source>
        <dbReference type="ARBA" id="ARBA00022840"/>
    </source>
</evidence>
<evidence type="ECO:0000259" key="15">
    <source>
        <dbReference type="PROSITE" id="PS50011"/>
    </source>
</evidence>
<protein>
    <recommendedName>
        <fullName evidence="5">EKC/KEOPS complex subunit BUD32</fullName>
        <ecNumber evidence="3">2.7.11.1</ecNumber>
    </recommendedName>
    <alternativeName>
        <fullName evidence="11 12">Atypical Serine/threonine protein kinase BUD32</fullName>
    </alternativeName>
    <alternativeName>
        <fullName evidence="4">EKC/KEOPS complex subunit bud32</fullName>
    </alternativeName>
</protein>
<comment type="function">
    <text evidence="1">Component of the EKC/KEOPS complex that is required for the formation of a threonylcarbamoyl group on adenosine at position 37 (t(6)A37) in tRNAs that read codons beginning with adenine. The complex is probably involved in the transfer of the threonylcarbamoyl moiety of threonylcarbamoyl-AMP (TC-AMP) to the N6 group of A37. BUD32 has ATPase activity in the context of the EKC/KEOPS complex and likely plays a supporting role to the catalytic subunit KAE1. The EKC/KEOPS complex also promotes both telomere uncapping and telomere elongation. The complex is required for efficient recruitment of transcriptional coactivators.</text>
</comment>
<evidence type="ECO:0000313" key="16">
    <source>
        <dbReference type="EMBL" id="RMY13711.1"/>
    </source>
</evidence>
<accession>A0A3M6ZF20</accession>
<dbReference type="PANTHER" id="PTHR45646">
    <property type="entry name" value="SERINE/THREONINE-PROTEIN KINASE DOA-RELATED"/>
    <property type="match status" value="1"/>
</dbReference>
<evidence type="ECO:0000256" key="4">
    <source>
        <dbReference type="ARBA" id="ARBA00013948"/>
    </source>
</evidence>
<keyword evidence="10" id="KW-0067">ATP-binding</keyword>
<keyword evidence="9" id="KW-0418">Kinase</keyword>
<evidence type="ECO:0000256" key="11">
    <source>
        <dbReference type="ARBA" id="ARBA00030980"/>
    </source>
</evidence>
<name>A0A3M6ZF20_HORWE</name>
<keyword evidence="7" id="KW-0808">Transferase</keyword>
<evidence type="ECO:0000256" key="13">
    <source>
        <dbReference type="ARBA" id="ARBA00047899"/>
    </source>
</evidence>
<dbReference type="PROSITE" id="PS50011">
    <property type="entry name" value="PROTEIN_KINASE_DOM"/>
    <property type="match status" value="1"/>
</dbReference>
<comment type="caution">
    <text evidence="16">The sequence shown here is derived from an EMBL/GenBank/DDBJ whole genome shotgun (WGS) entry which is preliminary data.</text>
</comment>
<dbReference type="InterPro" id="IPR008266">
    <property type="entry name" value="Tyr_kinase_AS"/>
</dbReference>
<dbReference type="GO" id="GO:0005634">
    <property type="term" value="C:nucleus"/>
    <property type="evidence" value="ECO:0007669"/>
    <property type="project" value="TreeGrafter"/>
</dbReference>
<evidence type="ECO:0000256" key="7">
    <source>
        <dbReference type="ARBA" id="ARBA00022679"/>
    </source>
</evidence>
<dbReference type="SUPFAM" id="SSF56112">
    <property type="entry name" value="Protein kinase-like (PK-like)"/>
    <property type="match status" value="1"/>
</dbReference>
<evidence type="ECO:0000256" key="1">
    <source>
        <dbReference type="ARBA" id="ARBA00003747"/>
    </source>
</evidence>
<evidence type="ECO:0000256" key="12">
    <source>
        <dbReference type="ARBA" id="ARBA00033194"/>
    </source>
</evidence>
<comment type="catalytic activity">
    <reaction evidence="14">
        <text>L-seryl-[protein] + ATP = O-phospho-L-seryl-[protein] + ADP + H(+)</text>
        <dbReference type="Rhea" id="RHEA:17989"/>
        <dbReference type="Rhea" id="RHEA-COMP:9863"/>
        <dbReference type="Rhea" id="RHEA-COMP:11604"/>
        <dbReference type="ChEBI" id="CHEBI:15378"/>
        <dbReference type="ChEBI" id="CHEBI:29999"/>
        <dbReference type="ChEBI" id="CHEBI:30616"/>
        <dbReference type="ChEBI" id="CHEBI:83421"/>
        <dbReference type="ChEBI" id="CHEBI:456216"/>
        <dbReference type="EC" id="2.7.11.1"/>
    </reaction>
</comment>
<evidence type="ECO:0000256" key="8">
    <source>
        <dbReference type="ARBA" id="ARBA00022741"/>
    </source>
</evidence>
<dbReference type="EMBL" id="QWIK01000088">
    <property type="protein sequence ID" value="RMY13711.1"/>
    <property type="molecule type" value="Genomic_DNA"/>
</dbReference>
<dbReference type="PROSITE" id="PS00109">
    <property type="entry name" value="PROTEIN_KINASE_TYR"/>
    <property type="match status" value="1"/>
</dbReference>
<reference evidence="16 17" key="1">
    <citation type="journal article" date="2018" name="BMC Genomics">
        <title>Genomic evidence for intraspecific hybridization in a clonal and extremely halotolerant yeast.</title>
        <authorList>
            <person name="Gostincar C."/>
            <person name="Stajich J.E."/>
            <person name="Zupancic J."/>
            <person name="Zalar P."/>
            <person name="Gunde-Cimerman N."/>
        </authorList>
    </citation>
    <scope>NUCLEOTIDE SEQUENCE [LARGE SCALE GENOMIC DNA]</scope>
    <source>
        <strain evidence="16 17">EXF-6654</strain>
    </source>
</reference>
<organism evidence="16 17">
    <name type="scientific">Hortaea werneckii</name>
    <name type="common">Black yeast</name>
    <name type="synonym">Cladosporium werneckii</name>
    <dbReference type="NCBI Taxonomy" id="91943"/>
    <lineage>
        <taxon>Eukaryota</taxon>
        <taxon>Fungi</taxon>
        <taxon>Dikarya</taxon>
        <taxon>Ascomycota</taxon>
        <taxon>Pezizomycotina</taxon>
        <taxon>Dothideomycetes</taxon>
        <taxon>Dothideomycetidae</taxon>
        <taxon>Mycosphaerellales</taxon>
        <taxon>Teratosphaeriaceae</taxon>
        <taxon>Hortaea</taxon>
    </lineage>
</organism>
<comment type="subunit">
    <text evidence="2">Component of the EKC/KEOPS complex composed of at least BUD32, CGI121, GON7, KAE1 and PCC1; the whole complex dimerizes.</text>
</comment>
<proteinExistence type="predicted"/>
<dbReference type="Gene3D" id="3.30.200.20">
    <property type="entry name" value="Phosphorylase Kinase, domain 1"/>
    <property type="match status" value="1"/>
</dbReference>
<dbReference type="GO" id="GO:0005524">
    <property type="term" value="F:ATP binding"/>
    <property type="evidence" value="ECO:0007669"/>
    <property type="project" value="UniProtKB-KW"/>
</dbReference>
<dbReference type="SMART" id="SM00220">
    <property type="entry name" value="S_TKc"/>
    <property type="match status" value="1"/>
</dbReference>
<dbReference type="Pfam" id="PF00069">
    <property type="entry name" value="Pkinase"/>
    <property type="match status" value="1"/>
</dbReference>
<keyword evidence="6" id="KW-0723">Serine/threonine-protein kinase</keyword>
<dbReference type="InterPro" id="IPR051175">
    <property type="entry name" value="CLK_kinases"/>
</dbReference>
<evidence type="ECO:0000256" key="2">
    <source>
        <dbReference type="ARBA" id="ARBA00011534"/>
    </source>
</evidence>
<dbReference type="GO" id="GO:0004674">
    <property type="term" value="F:protein serine/threonine kinase activity"/>
    <property type="evidence" value="ECO:0007669"/>
    <property type="project" value="UniProtKB-KW"/>
</dbReference>
<dbReference type="VEuPathDB" id="FungiDB:BTJ68_13487"/>
<evidence type="ECO:0000256" key="9">
    <source>
        <dbReference type="ARBA" id="ARBA00022777"/>
    </source>
</evidence>
<comment type="catalytic activity">
    <reaction evidence="13">
        <text>L-threonyl-[protein] + ATP = O-phospho-L-threonyl-[protein] + ADP + H(+)</text>
        <dbReference type="Rhea" id="RHEA:46608"/>
        <dbReference type="Rhea" id="RHEA-COMP:11060"/>
        <dbReference type="Rhea" id="RHEA-COMP:11605"/>
        <dbReference type="ChEBI" id="CHEBI:15378"/>
        <dbReference type="ChEBI" id="CHEBI:30013"/>
        <dbReference type="ChEBI" id="CHEBI:30616"/>
        <dbReference type="ChEBI" id="CHEBI:61977"/>
        <dbReference type="ChEBI" id="CHEBI:456216"/>
        <dbReference type="EC" id="2.7.11.1"/>
    </reaction>
</comment>
<evidence type="ECO:0000256" key="5">
    <source>
        <dbReference type="ARBA" id="ARBA00019973"/>
    </source>
</evidence>
<dbReference type="VEuPathDB" id="FungiDB:BTJ68_04312"/>
<keyword evidence="8" id="KW-0547">Nucleotide-binding</keyword>
<gene>
    <name evidence="16" type="ORF">D0868_01856</name>
</gene>
<dbReference type="PANTHER" id="PTHR45646:SF11">
    <property type="entry name" value="SERINE_THREONINE-PROTEIN KINASE DOA"/>
    <property type="match status" value="1"/>
</dbReference>
<dbReference type="InterPro" id="IPR011009">
    <property type="entry name" value="Kinase-like_dom_sf"/>
</dbReference>
<dbReference type="GO" id="GO:0043484">
    <property type="term" value="P:regulation of RNA splicing"/>
    <property type="evidence" value="ECO:0007669"/>
    <property type="project" value="TreeGrafter"/>
</dbReference>
<dbReference type="Gene3D" id="1.10.510.10">
    <property type="entry name" value="Transferase(Phosphotransferase) domain 1"/>
    <property type="match status" value="1"/>
</dbReference>
<dbReference type="EC" id="2.7.11.1" evidence="3"/>
<evidence type="ECO:0000256" key="3">
    <source>
        <dbReference type="ARBA" id="ARBA00012513"/>
    </source>
</evidence>
<dbReference type="Proteomes" id="UP000282582">
    <property type="component" value="Unassembled WGS sequence"/>
</dbReference>
<evidence type="ECO:0000313" key="17">
    <source>
        <dbReference type="Proteomes" id="UP000282582"/>
    </source>
</evidence>